<name>A0A9D0ZNY9_9FIRM</name>
<comment type="caution">
    <text evidence="2">The sequence shown here is derived from an EMBL/GenBank/DDBJ whole genome shotgun (WGS) entry which is preliminary data.</text>
</comment>
<evidence type="ECO:0000313" key="2">
    <source>
        <dbReference type="EMBL" id="HIQ84000.1"/>
    </source>
</evidence>
<gene>
    <name evidence="2" type="ORF">IAA52_12995</name>
</gene>
<feature type="transmembrane region" description="Helical" evidence="1">
    <location>
        <begin position="45"/>
        <end position="62"/>
    </location>
</feature>
<keyword evidence="1" id="KW-1133">Transmembrane helix</keyword>
<evidence type="ECO:0008006" key="4">
    <source>
        <dbReference type="Google" id="ProtNLM"/>
    </source>
</evidence>
<dbReference type="EMBL" id="DVFZ01000121">
    <property type="protein sequence ID" value="HIQ84000.1"/>
    <property type="molecule type" value="Genomic_DNA"/>
</dbReference>
<organism evidence="2 3">
    <name type="scientific">Candidatus Pullichristensenella stercorigallinarum</name>
    <dbReference type="NCBI Taxonomy" id="2840909"/>
    <lineage>
        <taxon>Bacteria</taxon>
        <taxon>Bacillati</taxon>
        <taxon>Bacillota</taxon>
        <taxon>Clostridia</taxon>
        <taxon>Candidatus Pullichristensenella</taxon>
    </lineage>
</organism>
<dbReference type="AlphaFoldDB" id="A0A9D0ZNY9"/>
<accession>A0A9D0ZNY9</accession>
<reference evidence="2" key="1">
    <citation type="submission" date="2020-10" db="EMBL/GenBank/DDBJ databases">
        <authorList>
            <person name="Gilroy R."/>
        </authorList>
    </citation>
    <scope>NUCLEOTIDE SEQUENCE</scope>
    <source>
        <strain evidence="2">ChiSjej6B24-2974</strain>
    </source>
</reference>
<proteinExistence type="predicted"/>
<sequence length="136" mass="16016">MFQKIKYALIRFMQGRYGADALGRFLVWVALAFYILGLFIPYAWFLSYLGLATLIYTIFRMLSRNTARRTAENAWFWNKTAKLRTSFSQARVRFKNRKEYKYFRCPKCHAWLKLKRGAGEGTLTCGKCKHAFKAKA</sequence>
<reference evidence="2" key="2">
    <citation type="journal article" date="2021" name="PeerJ">
        <title>Extensive microbial diversity within the chicken gut microbiome revealed by metagenomics and culture.</title>
        <authorList>
            <person name="Gilroy R."/>
            <person name="Ravi A."/>
            <person name="Getino M."/>
            <person name="Pursley I."/>
            <person name="Horton D.L."/>
            <person name="Alikhan N.F."/>
            <person name="Baker D."/>
            <person name="Gharbi K."/>
            <person name="Hall N."/>
            <person name="Watson M."/>
            <person name="Adriaenssens E.M."/>
            <person name="Foster-Nyarko E."/>
            <person name="Jarju S."/>
            <person name="Secka A."/>
            <person name="Antonio M."/>
            <person name="Oren A."/>
            <person name="Chaudhuri R.R."/>
            <person name="La Ragione R."/>
            <person name="Hildebrand F."/>
            <person name="Pallen M.J."/>
        </authorList>
    </citation>
    <scope>NUCLEOTIDE SEQUENCE</scope>
    <source>
        <strain evidence="2">ChiSjej6B24-2974</strain>
    </source>
</reference>
<keyword evidence="1" id="KW-0812">Transmembrane</keyword>
<keyword evidence="1" id="KW-0472">Membrane</keyword>
<protein>
    <recommendedName>
        <fullName evidence="4">Zn-finger containing protein</fullName>
    </recommendedName>
</protein>
<evidence type="ECO:0000256" key="1">
    <source>
        <dbReference type="SAM" id="Phobius"/>
    </source>
</evidence>
<evidence type="ECO:0000313" key="3">
    <source>
        <dbReference type="Proteomes" id="UP000824260"/>
    </source>
</evidence>
<dbReference type="Proteomes" id="UP000824260">
    <property type="component" value="Unassembled WGS sequence"/>
</dbReference>
<feature type="transmembrane region" description="Helical" evidence="1">
    <location>
        <begin position="21"/>
        <end position="39"/>
    </location>
</feature>